<dbReference type="EMBL" id="LBWR01000001">
    <property type="protein sequence ID" value="KKR12865.1"/>
    <property type="molecule type" value="Genomic_DNA"/>
</dbReference>
<name>A0A0G0QR49_9BACT</name>
<evidence type="ECO:0000256" key="1">
    <source>
        <dbReference type="ARBA" id="ARBA00022490"/>
    </source>
</evidence>
<keyword evidence="3 6" id="KW-0067">ATP-binding</keyword>
<organism evidence="7 8">
    <name type="scientific">Candidatus Wolfebacteria bacterium GW2011_GWC2_39_22</name>
    <dbReference type="NCBI Taxonomy" id="1619013"/>
    <lineage>
        <taxon>Bacteria</taxon>
        <taxon>Candidatus Wolfeibacteriota</taxon>
    </lineage>
</organism>
<protein>
    <recommendedName>
        <fullName evidence="6">Cell shape-determining protein MreB</fullName>
    </recommendedName>
</protein>
<dbReference type="AlphaFoldDB" id="A0A0G0QR49"/>
<dbReference type="CDD" id="cd10225">
    <property type="entry name" value="ASKHA_NBD_MreB-like"/>
    <property type="match status" value="1"/>
</dbReference>
<dbReference type="GO" id="GO:0008360">
    <property type="term" value="P:regulation of cell shape"/>
    <property type="evidence" value="ECO:0007669"/>
    <property type="project" value="UniProtKB-UniRule"/>
</dbReference>
<dbReference type="GO" id="GO:0005737">
    <property type="term" value="C:cytoplasm"/>
    <property type="evidence" value="ECO:0007669"/>
    <property type="project" value="UniProtKB-SubCell"/>
</dbReference>
<dbReference type="NCBIfam" id="TIGR00904">
    <property type="entry name" value="mreB"/>
    <property type="match status" value="1"/>
</dbReference>
<dbReference type="GO" id="GO:0005524">
    <property type="term" value="F:ATP binding"/>
    <property type="evidence" value="ECO:0007669"/>
    <property type="project" value="UniProtKB-KW"/>
</dbReference>
<feature type="binding site" evidence="6">
    <location>
        <begin position="17"/>
        <end position="19"/>
    </location>
    <ligand>
        <name>ATP</name>
        <dbReference type="ChEBI" id="CHEBI:30616"/>
    </ligand>
</feature>
<reference evidence="7 8" key="1">
    <citation type="journal article" date="2015" name="Nature">
        <title>rRNA introns, odd ribosomes, and small enigmatic genomes across a large radiation of phyla.</title>
        <authorList>
            <person name="Brown C.T."/>
            <person name="Hug L.A."/>
            <person name="Thomas B.C."/>
            <person name="Sharon I."/>
            <person name="Castelle C.J."/>
            <person name="Singh A."/>
            <person name="Wilkins M.J."/>
            <person name="Williams K.H."/>
            <person name="Banfield J.F."/>
        </authorList>
    </citation>
    <scope>NUCLEOTIDE SEQUENCE [LARGE SCALE GENOMIC DNA]</scope>
</reference>
<dbReference type="InterPro" id="IPR056546">
    <property type="entry name" value="MreB_MamK-like"/>
</dbReference>
<keyword evidence="2 6" id="KW-0547">Nucleotide-binding</keyword>
<dbReference type="PANTHER" id="PTHR42749:SF1">
    <property type="entry name" value="CELL SHAPE-DETERMINING PROTEIN MREB"/>
    <property type="match status" value="1"/>
</dbReference>
<feature type="binding site" evidence="6">
    <location>
        <begin position="289"/>
        <end position="292"/>
    </location>
    <ligand>
        <name>ATP</name>
        <dbReference type="ChEBI" id="CHEBI:30616"/>
    </ligand>
</feature>
<evidence type="ECO:0000313" key="8">
    <source>
        <dbReference type="Proteomes" id="UP000034665"/>
    </source>
</evidence>
<dbReference type="InterPro" id="IPR004753">
    <property type="entry name" value="MreB"/>
</dbReference>
<evidence type="ECO:0000313" key="7">
    <source>
        <dbReference type="EMBL" id="KKR12865.1"/>
    </source>
</evidence>
<dbReference type="PATRIC" id="fig|1619013.3.peg.423"/>
<evidence type="ECO:0000256" key="5">
    <source>
        <dbReference type="ARBA" id="ARBA00023458"/>
    </source>
</evidence>
<dbReference type="InterPro" id="IPR043129">
    <property type="entry name" value="ATPase_NBD"/>
</dbReference>
<dbReference type="Gene3D" id="3.30.420.40">
    <property type="match status" value="3"/>
</dbReference>
<keyword evidence="4 6" id="KW-0133">Cell shape</keyword>
<dbReference type="PRINTS" id="PR01652">
    <property type="entry name" value="SHAPEPROTEIN"/>
</dbReference>
<proteinExistence type="inferred from homology"/>
<comment type="caution">
    <text evidence="7">The sequence shown here is derived from an EMBL/GenBank/DDBJ whole genome shotgun (WGS) entry which is preliminary data.</text>
</comment>
<dbReference type="PANTHER" id="PTHR42749">
    <property type="entry name" value="CELL SHAPE-DETERMINING PROTEIN MREB"/>
    <property type="match status" value="1"/>
</dbReference>
<dbReference type="NCBIfam" id="NF010539">
    <property type="entry name" value="PRK13927.1"/>
    <property type="match status" value="1"/>
</dbReference>
<feature type="binding site" evidence="6">
    <location>
        <begin position="209"/>
        <end position="212"/>
    </location>
    <ligand>
        <name>ATP</name>
        <dbReference type="ChEBI" id="CHEBI:30616"/>
    </ligand>
</feature>
<keyword evidence="1 6" id="KW-0963">Cytoplasm</keyword>
<comment type="subcellular location">
    <subcellularLocation>
        <location evidence="6">Cytoplasm</location>
    </subcellularLocation>
    <text evidence="6">Membrane-associated.</text>
</comment>
<dbReference type="Proteomes" id="UP000034665">
    <property type="component" value="Unassembled WGS sequence"/>
</dbReference>
<dbReference type="Pfam" id="PF06723">
    <property type="entry name" value="MreB_Mbl"/>
    <property type="match status" value="1"/>
</dbReference>
<dbReference type="STRING" id="1619013.UT41_C0001G0409"/>
<evidence type="ECO:0000256" key="3">
    <source>
        <dbReference type="ARBA" id="ARBA00022840"/>
    </source>
</evidence>
<comment type="subunit">
    <text evidence="6">Forms polymers.</text>
</comment>
<comment type="function">
    <text evidence="6">Forms membrane-associated dynamic filaments that are essential for cell shape determination. Acts by regulating cell wall synthesis and cell elongation, and thus cell shape. A feedback loop between cell geometry and MreB localization may maintain elongated cell shape by targeting cell wall growth to regions of negative cell wall curvature.</text>
</comment>
<feature type="binding site" evidence="6">
    <location>
        <begin position="161"/>
        <end position="163"/>
    </location>
    <ligand>
        <name>ATP</name>
        <dbReference type="ChEBI" id="CHEBI:30616"/>
    </ligand>
</feature>
<sequence length="348" mass="37755">MGLFNYFVKDIGIDLGTANSLVYIKDRGIIINEPSIAATNNKTGQILAIGNEAKKMLGRTPAHITVIKPLVNGVISDFEMAQELLRYFMKRVNNDRMFSYYRAVIGIPPNLTEVERKSVEDAAINAGAAKAFLVEEPIAAALGARLPIQEALATMVVDIGGGTTDIAIISMGSSVISRSLKVAGDKLNDDIIKFVREEFKLLIGEPTAEELKKTIGSAIPMEERMELSVRGRDMGTGLPREIIVKNTQIRAAIGRSLRQIVECIKETIEKAPPELVGDIYNRGIYLCGGGSLLRGLDQLIEKEVTVPVTVIDDPLTAVVRGTGVIAEDIDAYSQLFVTSLKPLDITVS</sequence>
<comment type="similarity">
    <text evidence="5 6">Belongs to the FtsA/MreB family.</text>
</comment>
<gene>
    <name evidence="6" type="primary">mreB</name>
    <name evidence="7" type="ORF">UT41_C0001G0409</name>
</gene>
<evidence type="ECO:0000256" key="4">
    <source>
        <dbReference type="ARBA" id="ARBA00022960"/>
    </source>
</evidence>
<dbReference type="GO" id="GO:0000902">
    <property type="term" value="P:cell morphogenesis"/>
    <property type="evidence" value="ECO:0007669"/>
    <property type="project" value="InterPro"/>
</dbReference>
<dbReference type="HAMAP" id="MF_02207">
    <property type="entry name" value="MreB"/>
    <property type="match status" value="1"/>
</dbReference>
<dbReference type="SUPFAM" id="SSF53067">
    <property type="entry name" value="Actin-like ATPase domain"/>
    <property type="match status" value="2"/>
</dbReference>
<accession>A0A0G0QR49</accession>
<evidence type="ECO:0000256" key="2">
    <source>
        <dbReference type="ARBA" id="ARBA00022741"/>
    </source>
</evidence>
<evidence type="ECO:0000256" key="6">
    <source>
        <dbReference type="HAMAP-Rule" id="MF_02207"/>
    </source>
</evidence>